<keyword evidence="2" id="KW-1185">Reference proteome</keyword>
<name>A0A1V6SWC7_9EURO</name>
<dbReference type="AlphaFoldDB" id="A0A1V6SWC7"/>
<sequence>MSELNKTGPAWGRLLIEQYFILNWDFSSAETPDQQRSRLVFDFLNVNILPTKGYEVRGDLPITSTATTTAISNGIDTQLAEGIGFRQPTSEEIDVILQPYRCQELRWHAMNPYPDKSCPYLLRTYYSTPNSYQRAKDDAQMEEWINTDIFSEEAEWALLDNEDLFKFEPGTGNTADPDPDPDSESWRRIFEIFPELAGPIAPAPCSLSGSQTSNEKRIIKRIHDPMDDIFKGLRLYLKRDLRTAKQSDPAAWLHERNSIIESTGMTLQKIATTTFLFVADKKAFETGNLLVLYLDGLRRVIRQGRVDDEVDDVGSIIGSWMETTDLLEYATLSERYRVDGDLGRELYRLGEVLKDL</sequence>
<accession>A0A1V6SWC7</accession>
<evidence type="ECO:0000313" key="2">
    <source>
        <dbReference type="Proteomes" id="UP000191285"/>
    </source>
</evidence>
<evidence type="ECO:0000313" key="1">
    <source>
        <dbReference type="EMBL" id="OQE18291.1"/>
    </source>
</evidence>
<organism evidence="1 2">
    <name type="scientific">Penicillium steckii</name>
    <dbReference type="NCBI Taxonomy" id="303698"/>
    <lineage>
        <taxon>Eukaryota</taxon>
        <taxon>Fungi</taxon>
        <taxon>Dikarya</taxon>
        <taxon>Ascomycota</taxon>
        <taxon>Pezizomycotina</taxon>
        <taxon>Eurotiomycetes</taxon>
        <taxon>Eurotiomycetidae</taxon>
        <taxon>Eurotiales</taxon>
        <taxon>Aspergillaceae</taxon>
        <taxon>Penicillium</taxon>
    </lineage>
</organism>
<dbReference type="STRING" id="303698.A0A1V6SWC7"/>
<dbReference type="EMBL" id="MLKD01000018">
    <property type="protein sequence ID" value="OQE18291.1"/>
    <property type="molecule type" value="Genomic_DNA"/>
</dbReference>
<gene>
    <name evidence="1" type="ORF">PENSTE_c018G02529</name>
</gene>
<comment type="caution">
    <text evidence="1">The sequence shown here is derived from an EMBL/GenBank/DDBJ whole genome shotgun (WGS) entry which is preliminary data.</text>
</comment>
<proteinExistence type="predicted"/>
<dbReference type="OrthoDB" id="4364812at2759"/>
<dbReference type="Proteomes" id="UP000191285">
    <property type="component" value="Unassembled WGS sequence"/>
</dbReference>
<reference evidence="2" key="1">
    <citation type="journal article" date="2017" name="Nat. Microbiol.">
        <title>Global analysis of biosynthetic gene clusters reveals vast potential of secondary metabolite production in Penicillium species.</title>
        <authorList>
            <person name="Nielsen J.C."/>
            <person name="Grijseels S."/>
            <person name="Prigent S."/>
            <person name="Ji B."/>
            <person name="Dainat J."/>
            <person name="Nielsen K.F."/>
            <person name="Frisvad J.C."/>
            <person name="Workman M."/>
            <person name="Nielsen J."/>
        </authorList>
    </citation>
    <scope>NUCLEOTIDE SEQUENCE [LARGE SCALE GENOMIC DNA]</scope>
    <source>
        <strain evidence="2">IBT 24891</strain>
    </source>
</reference>
<protein>
    <submittedName>
        <fullName evidence="1">Uncharacterized protein</fullName>
    </submittedName>
</protein>